<dbReference type="Proteomes" id="UP001497535">
    <property type="component" value="Unassembled WGS sequence"/>
</dbReference>
<accession>A0ACB0ZSS6</accession>
<dbReference type="EMBL" id="CAVMJV010000044">
    <property type="protein sequence ID" value="CAK5081457.1"/>
    <property type="molecule type" value="Genomic_DNA"/>
</dbReference>
<proteinExistence type="predicted"/>
<organism evidence="1 2">
    <name type="scientific">Meloidogyne enterolobii</name>
    <name type="common">Root-knot nematode worm</name>
    <name type="synonym">Meloidogyne mayaguensis</name>
    <dbReference type="NCBI Taxonomy" id="390850"/>
    <lineage>
        <taxon>Eukaryota</taxon>
        <taxon>Metazoa</taxon>
        <taxon>Ecdysozoa</taxon>
        <taxon>Nematoda</taxon>
        <taxon>Chromadorea</taxon>
        <taxon>Rhabditida</taxon>
        <taxon>Tylenchina</taxon>
        <taxon>Tylenchomorpha</taxon>
        <taxon>Tylenchoidea</taxon>
        <taxon>Meloidogynidae</taxon>
        <taxon>Meloidogyninae</taxon>
        <taxon>Meloidogyne</taxon>
    </lineage>
</organism>
<reference evidence="1" key="1">
    <citation type="submission" date="2023-11" db="EMBL/GenBank/DDBJ databases">
        <authorList>
            <person name="Poullet M."/>
        </authorList>
    </citation>
    <scope>NUCLEOTIDE SEQUENCE</scope>
    <source>
        <strain evidence="1">E1834</strain>
    </source>
</reference>
<gene>
    <name evidence="1" type="ORF">MENTE1834_LOCUS28689</name>
</gene>
<comment type="caution">
    <text evidence="1">The sequence shown here is derived from an EMBL/GenBank/DDBJ whole genome shotgun (WGS) entry which is preliminary data.</text>
</comment>
<evidence type="ECO:0000313" key="1">
    <source>
        <dbReference type="EMBL" id="CAK5081457.1"/>
    </source>
</evidence>
<evidence type="ECO:0000313" key="2">
    <source>
        <dbReference type="Proteomes" id="UP001497535"/>
    </source>
</evidence>
<name>A0ACB0ZSS6_MELEN</name>
<keyword evidence="2" id="KW-1185">Reference proteome</keyword>
<protein>
    <submittedName>
        <fullName evidence="1">Uncharacterized protein</fullName>
    </submittedName>
</protein>
<sequence>MQQMAAVAAAAQQQHPHSQQPTNTSVGLQAVMQQQLQQTAAAGSAATHPMAAALAQASGKNAQFVASIQQQQQQQQQAAAAVANNGNTGVSVSLPPGMAVAVQHPQLASNVGQNVSANNAGQLVPSLATPSLAWPIFQPIVNIPFFDMATYQKVNLDVQPSAMANGMDLPLNDINTLRLI</sequence>